<feature type="compositionally biased region" description="Basic and acidic residues" evidence="1">
    <location>
        <begin position="59"/>
        <end position="68"/>
    </location>
</feature>
<feature type="region of interest" description="Disordered" evidence="1">
    <location>
        <begin position="16"/>
        <end position="89"/>
    </location>
</feature>
<comment type="caution">
    <text evidence="2">The sequence shown here is derived from an EMBL/GenBank/DDBJ whole genome shotgun (WGS) entry which is preliminary data.</text>
</comment>
<proteinExistence type="predicted"/>
<dbReference type="EMBL" id="BMAO01035291">
    <property type="protein sequence ID" value="GFR02656.1"/>
    <property type="molecule type" value="Genomic_DNA"/>
</dbReference>
<evidence type="ECO:0000313" key="2">
    <source>
        <dbReference type="EMBL" id="GFR02656.1"/>
    </source>
</evidence>
<feature type="non-terminal residue" evidence="2">
    <location>
        <position position="1"/>
    </location>
</feature>
<evidence type="ECO:0000256" key="1">
    <source>
        <dbReference type="SAM" id="MobiDB-lite"/>
    </source>
</evidence>
<feature type="compositionally biased region" description="Basic and acidic residues" evidence="1">
    <location>
        <begin position="16"/>
        <end position="34"/>
    </location>
</feature>
<accession>A0A8X6GDJ4</accession>
<name>A0A8X6GDJ4_TRICU</name>
<dbReference type="Proteomes" id="UP000887116">
    <property type="component" value="Unassembled WGS sequence"/>
</dbReference>
<organism evidence="2 3">
    <name type="scientific">Trichonephila clavata</name>
    <name type="common">Joro spider</name>
    <name type="synonym">Nephila clavata</name>
    <dbReference type="NCBI Taxonomy" id="2740835"/>
    <lineage>
        <taxon>Eukaryota</taxon>
        <taxon>Metazoa</taxon>
        <taxon>Ecdysozoa</taxon>
        <taxon>Arthropoda</taxon>
        <taxon>Chelicerata</taxon>
        <taxon>Arachnida</taxon>
        <taxon>Araneae</taxon>
        <taxon>Araneomorphae</taxon>
        <taxon>Entelegynae</taxon>
        <taxon>Araneoidea</taxon>
        <taxon>Nephilidae</taxon>
        <taxon>Trichonephila</taxon>
    </lineage>
</organism>
<reference evidence="2" key="1">
    <citation type="submission" date="2020-07" db="EMBL/GenBank/DDBJ databases">
        <title>Multicomponent nature underlies the extraordinary mechanical properties of spider dragline silk.</title>
        <authorList>
            <person name="Kono N."/>
            <person name="Nakamura H."/>
            <person name="Mori M."/>
            <person name="Yoshida Y."/>
            <person name="Ohtoshi R."/>
            <person name="Malay A.D."/>
            <person name="Moran D.A.P."/>
            <person name="Tomita M."/>
            <person name="Numata K."/>
            <person name="Arakawa K."/>
        </authorList>
    </citation>
    <scope>NUCLEOTIDE SEQUENCE</scope>
</reference>
<protein>
    <submittedName>
        <fullName evidence="2">Uncharacterized protein</fullName>
    </submittedName>
</protein>
<dbReference type="OrthoDB" id="10458821at2759"/>
<evidence type="ECO:0000313" key="3">
    <source>
        <dbReference type="Proteomes" id="UP000887116"/>
    </source>
</evidence>
<feature type="compositionally biased region" description="Polar residues" evidence="1">
    <location>
        <begin position="78"/>
        <end position="89"/>
    </location>
</feature>
<sequence length="89" mass="10153">MEFYEMRITLYDGKLSTEARERSRREKERERCWGKDALLAEDEDDIPVDTPTSSLDSGPTDRETDDGRLLPSEPPNDFFSSSLPPKSLG</sequence>
<gene>
    <name evidence="2" type="ORF">TNCT_532831</name>
</gene>
<dbReference type="AlphaFoldDB" id="A0A8X6GDJ4"/>
<keyword evidence="3" id="KW-1185">Reference proteome</keyword>